<gene>
    <name evidence="1" type="ORF">Q604_UNBC10987G0001</name>
</gene>
<sequence length="24" mass="2893">METYLKEAFCKKKRGNINEENMES</sequence>
<reference evidence="1" key="1">
    <citation type="submission" date="2013-12" db="EMBL/GenBank/DDBJ databases">
        <title>A Varibaculum cambriense genome reconstructed from a premature infant gut community with otherwise low bacterial novelty that shifts toward anaerobic metabolism during the third week of life.</title>
        <authorList>
            <person name="Brown C.T."/>
            <person name="Sharon I."/>
            <person name="Thomas B.C."/>
            <person name="Castelle C.J."/>
            <person name="Morowitz M.J."/>
            <person name="Banfield J.F."/>
        </authorList>
    </citation>
    <scope>NUCLEOTIDE SEQUENCE</scope>
</reference>
<feature type="non-terminal residue" evidence="1">
    <location>
        <position position="24"/>
    </location>
</feature>
<accession>W1XWQ2</accession>
<dbReference type="EMBL" id="AZMM01010987">
    <property type="protein sequence ID" value="ETJ34586.1"/>
    <property type="molecule type" value="Genomic_DNA"/>
</dbReference>
<evidence type="ECO:0000313" key="1">
    <source>
        <dbReference type="EMBL" id="ETJ34586.1"/>
    </source>
</evidence>
<comment type="caution">
    <text evidence="1">The sequence shown here is derived from an EMBL/GenBank/DDBJ whole genome shotgun (WGS) entry which is preliminary data.</text>
</comment>
<proteinExistence type="predicted"/>
<protein>
    <submittedName>
        <fullName evidence="1">Uncharacterized protein</fullName>
    </submittedName>
</protein>
<organism evidence="1">
    <name type="scientific">human gut metagenome</name>
    <dbReference type="NCBI Taxonomy" id="408170"/>
    <lineage>
        <taxon>unclassified sequences</taxon>
        <taxon>metagenomes</taxon>
        <taxon>organismal metagenomes</taxon>
    </lineage>
</organism>
<dbReference type="AlphaFoldDB" id="W1XWQ2"/>
<name>W1XWQ2_9ZZZZ</name>